<dbReference type="EMBL" id="CP001650">
    <property type="protein sequence ID" value="ADF51910.1"/>
    <property type="molecule type" value="Genomic_DNA"/>
</dbReference>
<keyword evidence="2" id="KW-1185">Reference proteome</keyword>
<dbReference type="AlphaFoldDB" id="D5BL11"/>
<dbReference type="KEGG" id="zpr:ZPR_1575"/>
<evidence type="ECO:0000313" key="2">
    <source>
        <dbReference type="Proteomes" id="UP000001654"/>
    </source>
</evidence>
<dbReference type="HOGENOM" id="CLU_3319755_0_0_10"/>
<evidence type="ECO:0000313" key="1">
    <source>
        <dbReference type="EMBL" id="ADF51910.1"/>
    </source>
</evidence>
<organism evidence="1 2">
    <name type="scientific">Zunongwangia profunda (strain DSM 18752 / CCTCC AB 206139 / SM-A87)</name>
    <name type="common">Wangia profunda</name>
    <dbReference type="NCBI Taxonomy" id="655815"/>
    <lineage>
        <taxon>Bacteria</taxon>
        <taxon>Pseudomonadati</taxon>
        <taxon>Bacteroidota</taxon>
        <taxon>Flavobacteriia</taxon>
        <taxon>Flavobacteriales</taxon>
        <taxon>Flavobacteriaceae</taxon>
        <taxon>Zunongwangia</taxon>
    </lineage>
</organism>
<proteinExistence type="predicted"/>
<name>D5BL11_ZUNPS</name>
<dbReference type="STRING" id="655815.ZPR_1575"/>
<gene>
    <name evidence="1" type="ordered locus">ZPR_1575</name>
</gene>
<dbReference type="Proteomes" id="UP000001654">
    <property type="component" value="Chromosome"/>
</dbReference>
<accession>D5BL11</accession>
<sequence>MGNKNFTLQIYKILHAFLENVRNLIKINILKKTASKTDS</sequence>
<reference evidence="1 2" key="1">
    <citation type="journal article" date="2010" name="BMC Genomics">
        <title>The complete genome of Zunongwangia profunda SM-A87 reveals its adaptation to the deep-sea environment and ecological role in sedimentary organic nitrogen degradation.</title>
        <authorList>
            <person name="Qin Q.L."/>
            <person name="Zhang X.Y."/>
            <person name="Wang X.M."/>
            <person name="Liu G.M."/>
            <person name="Chen X.L."/>
            <person name="Xie B.B."/>
            <person name="Dang H.Y."/>
            <person name="Zhou B.C."/>
            <person name="Yu J."/>
            <person name="Zhang Y.Z."/>
        </authorList>
    </citation>
    <scope>NUCLEOTIDE SEQUENCE [LARGE SCALE GENOMIC DNA]</scope>
    <source>
        <strain evidence="2">DSM 18752 / CCTCC AB 206139 / SM-A87</strain>
    </source>
</reference>
<protein>
    <submittedName>
        <fullName evidence="1">Uncharacterized protein</fullName>
    </submittedName>
</protein>